<dbReference type="CDD" id="cd09397">
    <property type="entry name" value="LIM1_UF1"/>
    <property type="match status" value="1"/>
</dbReference>
<gene>
    <name evidence="6" type="ORF">BRENAR_LOCUS728</name>
</gene>
<feature type="region of interest" description="Disordered" evidence="4">
    <location>
        <begin position="177"/>
        <end position="370"/>
    </location>
</feature>
<feature type="region of interest" description="Disordered" evidence="4">
    <location>
        <begin position="137"/>
        <end position="156"/>
    </location>
</feature>
<feature type="region of interest" description="Disordered" evidence="4">
    <location>
        <begin position="1"/>
        <end position="115"/>
    </location>
</feature>
<dbReference type="Pfam" id="PF00412">
    <property type="entry name" value="LIM"/>
    <property type="match status" value="2"/>
</dbReference>
<dbReference type="GO" id="GO:0046872">
    <property type="term" value="F:metal ion binding"/>
    <property type="evidence" value="ECO:0007669"/>
    <property type="project" value="UniProtKB-KW"/>
</dbReference>
<dbReference type="InterPro" id="IPR001781">
    <property type="entry name" value="Znf_LIM"/>
</dbReference>
<organism evidence="6 7">
    <name type="scientific">Brettanomyces naardenensis</name>
    <name type="common">Yeast</name>
    <dbReference type="NCBI Taxonomy" id="13370"/>
    <lineage>
        <taxon>Eukaryota</taxon>
        <taxon>Fungi</taxon>
        <taxon>Dikarya</taxon>
        <taxon>Ascomycota</taxon>
        <taxon>Saccharomycotina</taxon>
        <taxon>Pichiomycetes</taxon>
        <taxon>Pichiales</taxon>
        <taxon>Pichiaceae</taxon>
        <taxon>Brettanomyces</taxon>
    </lineage>
</organism>
<dbReference type="PROSITE" id="PS00478">
    <property type="entry name" value="LIM_DOMAIN_1"/>
    <property type="match status" value="2"/>
</dbReference>
<reference evidence="6 7" key="1">
    <citation type="submission" date="2018-12" db="EMBL/GenBank/DDBJ databases">
        <authorList>
            <person name="Tiukova I."/>
            <person name="Dainat J."/>
        </authorList>
    </citation>
    <scope>NUCLEOTIDE SEQUENCE [LARGE SCALE GENOMIC DNA]</scope>
</reference>
<dbReference type="OrthoDB" id="1112565at2759"/>
<feature type="compositionally biased region" description="Basic and acidic residues" evidence="4">
    <location>
        <begin position="343"/>
        <end position="365"/>
    </location>
</feature>
<feature type="compositionally biased region" description="Polar residues" evidence="4">
    <location>
        <begin position="40"/>
        <end position="53"/>
    </location>
</feature>
<evidence type="ECO:0000313" key="7">
    <source>
        <dbReference type="Proteomes" id="UP000290900"/>
    </source>
</evidence>
<accession>A0A448YGN5</accession>
<keyword evidence="1 3" id="KW-0479">Metal-binding</keyword>
<dbReference type="Gene3D" id="2.10.110.10">
    <property type="entry name" value="Cysteine Rich Protein"/>
    <property type="match status" value="2"/>
</dbReference>
<evidence type="ECO:0000259" key="5">
    <source>
        <dbReference type="PROSITE" id="PS50023"/>
    </source>
</evidence>
<dbReference type="PANTHER" id="PTHR24216:SF65">
    <property type="entry name" value="PAXILLIN-LIKE PROTEIN 1"/>
    <property type="match status" value="1"/>
</dbReference>
<keyword evidence="7" id="KW-1185">Reference proteome</keyword>
<dbReference type="Proteomes" id="UP000290900">
    <property type="component" value="Unassembled WGS sequence"/>
</dbReference>
<proteinExistence type="predicted"/>
<feature type="compositionally biased region" description="Acidic residues" evidence="4">
    <location>
        <begin position="76"/>
        <end position="92"/>
    </location>
</feature>
<protein>
    <submittedName>
        <fullName evidence="6">DEKNAAC100606</fullName>
    </submittedName>
</protein>
<dbReference type="PROSITE" id="PS50023">
    <property type="entry name" value="LIM_DOMAIN_2"/>
    <property type="match status" value="2"/>
</dbReference>
<name>A0A448YGN5_BRENA</name>
<dbReference type="PANTHER" id="PTHR24216">
    <property type="entry name" value="PAXILLIN-RELATED"/>
    <property type="match status" value="1"/>
</dbReference>
<dbReference type="InParanoid" id="A0A448YGN5"/>
<feature type="compositionally biased region" description="Low complexity" evidence="4">
    <location>
        <begin position="275"/>
        <end position="286"/>
    </location>
</feature>
<evidence type="ECO:0000256" key="2">
    <source>
        <dbReference type="ARBA" id="ARBA00022833"/>
    </source>
</evidence>
<dbReference type="AlphaFoldDB" id="A0A448YGN5"/>
<dbReference type="GO" id="GO:0030695">
    <property type="term" value="F:GTPase regulator activity"/>
    <property type="evidence" value="ECO:0007669"/>
    <property type="project" value="UniProtKB-ARBA"/>
</dbReference>
<feature type="compositionally biased region" description="Basic and acidic residues" evidence="4">
    <location>
        <begin position="57"/>
        <end position="71"/>
    </location>
</feature>
<evidence type="ECO:0000256" key="4">
    <source>
        <dbReference type="SAM" id="MobiDB-lite"/>
    </source>
</evidence>
<dbReference type="SMART" id="SM00132">
    <property type="entry name" value="LIM"/>
    <property type="match status" value="2"/>
</dbReference>
<keyword evidence="2 3" id="KW-0862">Zinc</keyword>
<feature type="domain" description="LIM zinc-binding" evidence="5">
    <location>
        <begin position="438"/>
        <end position="496"/>
    </location>
</feature>
<evidence type="ECO:0000313" key="6">
    <source>
        <dbReference type="EMBL" id="VEU19993.1"/>
    </source>
</evidence>
<evidence type="ECO:0000256" key="1">
    <source>
        <dbReference type="ARBA" id="ARBA00022723"/>
    </source>
</evidence>
<feature type="compositionally biased region" description="Low complexity" evidence="4">
    <location>
        <begin position="215"/>
        <end position="231"/>
    </location>
</feature>
<dbReference type="CDD" id="cd08368">
    <property type="entry name" value="LIM"/>
    <property type="match status" value="1"/>
</dbReference>
<dbReference type="STRING" id="13370.A0A448YGN5"/>
<dbReference type="EMBL" id="CAACVR010000001">
    <property type="protein sequence ID" value="VEU19993.1"/>
    <property type="molecule type" value="Genomic_DNA"/>
</dbReference>
<dbReference type="SUPFAM" id="SSF57716">
    <property type="entry name" value="Glucocorticoid receptor-like (DNA-binding domain)"/>
    <property type="match status" value="1"/>
</dbReference>
<feature type="compositionally biased region" description="Acidic residues" evidence="4">
    <location>
        <begin position="22"/>
        <end position="31"/>
    </location>
</feature>
<sequence>MNASYEFPRKASPLRGPQPFADETDDDDDDDRNAAGQPGRPQSDSSLRFQSPSIPAKDIDLRSGGVKEKKVVSPFNDDDDDEDNDESDDGDSSIDAFDAKFENRGQTIPQLSGDDSVDQLLTMRNQMTGASVGFKVPEIRVGDEGPSAGSMGQESSIYGNQGIKRLSTMQTNDLKIYNLPDSDTDDADDRSIERGKFDMSTIQEVTEMDDSHADLSPSSPGTTPSLNSPSNEFDVPGLTKVKLNSLESPVQADRRGDSENLMGAPSDSIHRHSLSHSSVSSKNSVVKAVFNGSESSDDSSPSATRKSESLDSTIDGASMARPLKAEQQKPKVRANLKSSCHGQDAKNAADKEERDKEEKEEEEVKYPPGKGPCRKCHKPILPGQKSIWSKDNQLSGQWHRRCFSCYACSTKFSKGQSCYVYNDRPYCETHFHELNGSLCRICGKGVEGECLQNEVNEVFHMDCLKCSYCGVPIRTDYFIYNGQVMCENDAKEQMMLMREGNNGAESDKVVKRRTRMMYV</sequence>
<keyword evidence="3" id="KW-0440">LIM domain</keyword>
<feature type="domain" description="LIM zinc-binding" evidence="5">
    <location>
        <begin position="371"/>
        <end position="437"/>
    </location>
</feature>
<evidence type="ECO:0000256" key="3">
    <source>
        <dbReference type="PROSITE-ProRule" id="PRU00125"/>
    </source>
</evidence>